<dbReference type="EMBL" id="KI964571">
    <property type="protein sequence ID" value="EUC35722.1"/>
    <property type="molecule type" value="Genomic_DNA"/>
</dbReference>
<evidence type="ECO:0000313" key="3">
    <source>
        <dbReference type="EMBL" id="EUC35722.1"/>
    </source>
</evidence>
<evidence type="ECO:0000256" key="2">
    <source>
        <dbReference type="SAM" id="Phobius"/>
    </source>
</evidence>
<evidence type="ECO:0000256" key="1">
    <source>
        <dbReference type="SAM" id="MobiDB-lite"/>
    </source>
</evidence>
<keyword evidence="2" id="KW-0472">Membrane</keyword>
<feature type="compositionally biased region" description="Basic residues" evidence="1">
    <location>
        <begin position="20"/>
        <end position="36"/>
    </location>
</feature>
<keyword evidence="2" id="KW-0812">Transmembrane</keyword>
<dbReference type="eggNOG" id="ENOG502T13A">
    <property type="taxonomic scope" value="Eukaryota"/>
</dbReference>
<accession>W6Y7X2</accession>
<feature type="transmembrane region" description="Helical" evidence="2">
    <location>
        <begin position="123"/>
        <end position="148"/>
    </location>
</feature>
<dbReference type="STRING" id="930089.W6Y7X2"/>
<feature type="compositionally biased region" description="Polar residues" evidence="1">
    <location>
        <begin position="156"/>
        <end position="165"/>
    </location>
</feature>
<proteinExistence type="predicted"/>
<protein>
    <recommendedName>
        <fullName evidence="5">Apple domain-containing protein</fullName>
    </recommendedName>
</protein>
<evidence type="ECO:0008006" key="5">
    <source>
        <dbReference type="Google" id="ProtNLM"/>
    </source>
</evidence>
<feature type="region of interest" description="Disordered" evidence="1">
    <location>
        <begin position="156"/>
        <end position="190"/>
    </location>
</feature>
<feature type="compositionally biased region" description="Low complexity" evidence="1">
    <location>
        <begin position="7"/>
        <end position="19"/>
    </location>
</feature>
<keyword evidence="4" id="KW-1185">Reference proteome</keyword>
<dbReference type="KEGG" id="bze:COCCADRAFT_90057"/>
<dbReference type="RefSeq" id="XP_007710017.1">
    <property type="nucleotide sequence ID" value="XM_007711827.1"/>
</dbReference>
<gene>
    <name evidence="3" type="ORF">COCCADRAFT_90057</name>
</gene>
<feature type="compositionally biased region" description="Low complexity" evidence="1">
    <location>
        <begin position="171"/>
        <end position="182"/>
    </location>
</feature>
<organism evidence="3 4">
    <name type="scientific">Cochliobolus carbonum (strain 26-R-13)</name>
    <name type="common">Maize leaf spot fungus</name>
    <name type="synonym">Bipolaris zeicola</name>
    <dbReference type="NCBI Taxonomy" id="930089"/>
    <lineage>
        <taxon>Eukaryota</taxon>
        <taxon>Fungi</taxon>
        <taxon>Dikarya</taxon>
        <taxon>Ascomycota</taxon>
        <taxon>Pezizomycotina</taxon>
        <taxon>Dothideomycetes</taxon>
        <taxon>Pleosporomycetidae</taxon>
        <taxon>Pleosporales</taxon>
        <taxon>Pleosporineae</taxon>
        <taxon>Pleosporaceae</taxon>
        <taxon>Bipolaris</taxon>
    </lineage>
</organism>
<evidence type="ECO:0000313" key="4">
    <source>
        <dbReference type="Proteomes" id="UP000053841"/>
    </source>
</evidence>
<feature type="region of interest" description="Disordered" evidence="1">
    <location>
        <begin position="1"/>
        <end position="104"/>
    </location>
</feature>
<name>W6Y7X2_COCC2</name>
<dbReference type="Proteomes" id="UP000053841">
    <property type="component" value="Unassembled WGS sequence"/>
</dbReference>
<dbReference type="OrthoDB" id="5358884at2759"/>
<dbReference type="HOGENOM" id="CLU_1008810_0_0_1"/>
<reference evidence="3 4" key="1">
    <citation type="journal article" date="2013" name="PLoS Genet.">
        <title>Comparative genome structure, secondary metabolite, and effector coding capacity across Cochliobolus pathogens.</title>
        <authorList>
            <person name="Condon B.J."/>
            <person name="Leng Y."/>
            <person name="Wu D."/>
            <person name="Bushley K.E."/>
            <person name="Ohm R.A."/>
            <person name="Otillar R."/>
            <person name="Martin J."/>
            <person name="Schackwitz W."/>
            <person name="Grimwood J."/>
            <person name="MohdZainudin N."/>
            <person name="Xue C."/>
            <person name="Wang R."/>
            <person name="Manning V.A."/>
            <person name="Dhillon B."/>
            <person name="Tu Z.J."/>
            <person name="Steffenson B.J."/>
            <person name="Salamov A."/>
            <person name="Sun H."/>
            <person name="Lowry S."/>
            <person name="LaButti K."/>
            <person name="Han J."/>
            <person name="Copeland A."/>
            <person name="Lindquist E."/>
            <person name="Barry K."/>
            <person name="Schmutz J."/>
            <person name="Baker S.E."/>
            <person name="Ciuffetti L.M."/>
            <person name="Grigoriev I.V."/>
            <person name="Zhong S."/>
            <person name="Turgeon B.G."/>
        </authorList>
    </citation>
    <scope>NUCLEOTIDE SEQUENCE [LARGE SCALE GENOMIC DNA]</scope>
    <source>
        <strain evidence="3 4">26-R-13</strain>
    </source>
</reference>
<keyword evidence="2" id="KW-1133">Transmembrane helix</keyword>
<dbReference type="GeneID" id="19152902"/>
<dbReference type="AlphaFoldDB" id="W6Y7X2"/>
<sequence>MASLETSSKASSKASYKSPSKSRIKIFPKESHKRSPRSSEGLQIAEPEPYPEAVNRYSPNRDTKLPQLHDQTSPDEASIRTRPSQERVSFRPGPYSDQSGYGPTIEVPSDMMKKFFAYRRRKFCFIVIFTLFIVGTLIGSSIGGALYVQDKAEQSASESEATNNPVDEDSTSSSTSAPAEPSTQTQPSSAVYTARPFGTIQSINTTCPSTLLISSQLEGKTSEISGRYTYSCLDNTNILDEPNLMAFTAYTLEQCVDACSQYSAISYRNETCKAVVISSQFREKYETGYGANCWLKGSADNASTGKSGYTAAVLREG</sequence>
<feature type="compositionally biased region" description="Basic and acidic residues" evidence="1">
    <location>
        <begin position="77"/>
        <end position="89"/>
    </location>
</feature>